<comment type="caution">
    <text evidence="10">Lacks conserved residue(s) required for the propagation of feature annotation.</text>
</comment>
<feature type="binding site" evidence="10">
    <location>
        <position position="65"/>
    </location>
    <ligand>
        <name>Na(+)</name>
        <dbReference type="ChEBI" id="CHEBI:29101"/>
        <note>structural</note>
    </ligand>
</feature>
<comment type="caution">
    <text evidence="11">The sequence shown here is derived from an EMBL/GenBank/DDBJ whole genome shotgun (WGS) entry which is preliminary data.</text>
</comment>
<evidence type="ECO:0000313" key="11">
    <source>
        <dbReference type="EMBL" id="OYD59189.1"/>
    </source>
</evidence>
<comment type="activity regulation">
    <text evidence="10">Na(+) is not transported, but it plays an essential structural role and its presence is essential for fluoride channel function.</text>
</comment>
<gene>
    <name evidence="10" type="primary">fluC</name>
    <name evidence="10" type="synonym">crcB</name>
    <name evidence="11" type="ORF">CGZ90_04635</name>
</gene>
<comment type="function">
    <text evidence="9 10">Fluoride-specific ion channel. Important for reducing fluoride concentration in the cell, thus reducing its toxicity.</text>
</comment>
<dbReference type="GO" id="GO:0062054">
    <property type="term" value="F:fluoride channel activity"/>
    <property type="evidence" value="ECO:0007669"/>
    <property type="project" value="UniProtKB-UniRule"/>
</dbReference>
<keyword evidence="10" id="KW-0479">Metal-binding</keyword>
<accession>A0A235FD86</accession>
<dbReference type="HAMAP" id="MF_00454">
    <property type="entry name" value="FluC"/>
    <property type="match status" value="1"/>
</dbReference>
<keyword evidence="10" id="KW-0813">Transport</keyword>
<keyword evidence="2 10" id="KW-1003">Cell membrane</keyword>
<evidence type="ECO:0000313" key="12">
    <source>
        <dbReference type="Proteomes" id="UP000215059"/>
    </source>
</evidence>
<dbReference type="GO" id="GO:0046872">
    <property type="term" value="F:metal ion binding"/>
    <property type="evidence" value="ECO:0007669"/>
    <property type="project" value="UniProtKB-KW"/>
</dbReference>
<dbReference type="Pfam" id="PF02537">
    <property type="entry name" value="CRCB"/>
    <property type="match status" value="1"/>
</dbReference>
<dbReference type="InterPro" id="IPR003691">
    <property type="entry name" value="FluC"/>
</dbReference>
<dbReference type="OrthoDB" id="9815830at2"/>
<dbReference type="EMBL" id="NOII01000001">
    <property type="protein sequence ID" value="OYD59189.1"/>
    <property type="molecule type" value="Genomic_DNA"/>
</dbReference>
<comment type="similarity">
    <text evidence="7 10">Belongs to the fluoride channel Fluc/FEX (TC 1.A.43) family.</text>
</comment>
<evidence type="ECO:0000256" key="10">
    <source>
        <dbReference type="HAMAP-Rule" id="MF_00454"/>
    </source>
</evidence>
<comment type="subcellular location">
    <subcellularLocation>
        <location evidence="1 10">Cell membrane</location>
        <topology evidence="1 10">Multi-pass membrane protein</topology>
    </subcellularLocation>
</comment>
<evidence type="ECO:0000256" key="2">
    <source>
        <dbReference type="ARBA" id="ARBA00022475"/>
    </source>
</evidence>
<feature type="transmembrane region" description="Helical" evidence="10">
    <location>
        <begin position="89"/>
        <end position="110"/>
    </location>
</feature>
<dbReference type="RefSeq" id="WP_094251150.1">
    <property type="nucleotide sequence ID" value="NZ_JBHLXL010000001.1"/>
</dbReference>
<evidence type="ECO:0000256" key="8">
    <source>
        <dbReference type="ARBA" id="ARBA00035585"/>
    </source>
</evidence>
<sequence>MISLIAAAGGAAGAILRYYVSVLLNKKYPYGTFLVNIAGSFCLGLIAGASTSILWKTFLGAGMMGGLTTFSTLQLESLHLFKQSKIKGLLYLAGSTAAGIAAFASGYAIVS</sequence>
<evidence type="ECO:0000256" key="1">
    <source>
        <dbReference type="ARBA" id="ARBA00004651"/>
    </source>
</evidence>
<dbReference type="GO" id="GO:0005886">
    <property type="term" value="C:plasma membrane"/>
    <property type="evidence" value="ECO:0007669"/>
    <property type="project" value="UniProtKB-SubCell"/>
</dbReference>
<dbReference type="PANTHER" id="PTHR28259">
    <property type="entry name" value="FLUORIDE EXPORT PROTEIN 1-RELATED"/>
    <property type="match status" value="1"/>
</dbReference>
<evidence type="ECO:0000256" key="3">
    <source>
        <dbReference type="ARBA" id="ARBA00022692"/>
    </source>
</evidence>
<dbReference type="Proteomes" id="UP000215059">
    <property type="component" value="Unassembled WGS sequence"/>
</dbReference>
<evidence type="ECO:0000256" key="7">
    <source>
        <dbReference type="ARBA" id="ARBA00035120"/>
    </source>
</evidence>
<dbReference type="GO" id="GO:0140114">
    <property type="term" value="P:cellular detoxification of fluoride"/>
    <property type="evidence" value="ECO:0007669"/>
    <property type="project" value="UniProtKB-UniRule"/>
</dbReference>
<evidence type="ECO:0000256" key="4">
    <source>
        <dbReference type="ARBA" id="ARBA00022989"/>
    </source>
</evidence>
<feature type="binding site" evidence="10">
    <location>
        <position position="68"/>
    </location>
    <ligand>
        <name>Na(+)</name>
        <dbReference type="ChEBI" id="CHEBI:29101"/>
        <note>structural</note>
    </ligand>
</feature>
<name>A0A235FD86_9BACL</name>
<feature type="transmembrane region" description="Helical" evidence="10">
    <location>
        <begin position="33"/>
        <end position="55"/>
    </location>
</feature>
<evidence type="ECO:0000256" key="5">
    <source>
        <dbReference type="ARBA" id="ARBA00023136"/>
    </source>
</evidence>
<keyword evidence="3 10" id="KW-0812">Transmembrane</keyword>
<proteinExistence type="inferred from homology"/>
<keyword evidence="6 10" id="KW-0407">Ion channel</keyword>
<keyword evidence="4 10" id="KW-1133">Transmembrane helix</keyword>
<keyword evidence="12" id="KW-1185">Reference proteome</keyword>
<keyword evidence="5 10" id="KW-0472">Membrane</keyword>
<comment type="catalytic activity">
    <reaction evidence="8">
        <text>fluoride(in) = fluoride(out)</text>
        <dbReference type="Rhea" id="RHEA:76159"/>
        <dbReference type="ChEBI" id="CHEBI:17051"/>
    </reaction>
    <physiologicalReaction direction="left-to-right" evidence="8">
        <dbReference type="Rhea" id="RHEA:76160"/>
    </physiologicalReaction>
</comment>
<evidence type="ECO:0000256" key="6">
    <source>
        <dbReference type="ARBA" id="ARBA00023303"/>
    </source>
</evidence>
<keyword evidence="10" id="KW-0406">Ion transport</keyword>
<reference evidence="11 12" key="1">
    <citation type="submission" date="2017-07" db="EMBL/GenBank/DDBJ databases">
        <title>Fictibacillus sp. nov. GDSW-R2A3 Genome sequencing and assembly.</title>
        <authorList>
            <person name="Mayilraj S."/>
        </authorList>
    </citation>
    <scope>NUCLEOTIDE SEQUENCE [LARGE SCALE GENOMIC DNA]</scope>
    <source>
        <strain evidence="11 12">GDSW-R2A3</strain>
    </source>
</reference>
<dbReference type="PANTHER" id="PTHR28259:SF1">
    <property type="entry name" value="FLUORIDE EXPORT PROTEIN 1-RELATED"/>
    <property type="match status" value="1"/>
</dbReference>
<organism evidence="11 12">
    <name type="scientific">Fictibacillus aquaticus</name>
    <dbReference type="NCBI Taxonomy" id="2021314"/>
    <lineage>
        <taxon>Bacteria</taxon>
        <taxon>Bacillati</taxon>
        <taxon>Bacillota</taxon>
        <taxon>Bacilli</taxon>
        <taxon>Bacillales</taxon>
        <taxon>Fictibacillaceae</taxon>
        <taxon>Fictibacillus</taxon>
    </lineage>
</organism>
<dbReference type="AlphaFoldDB" id="A0A235FD86"/>
<keyword evidence="10" id="KW-0915">Sodium</keyword>
<protein>
    <recommendedName>
        <fullName evidence="10">Fluoride-specific ion channel FluC</fullName>
    </recommendedName>
</protein>
<evidence type="ECO:0000256" key="9">
    <source>
        <dbReference type="ARBA" id="ARBA00049940"/>
    </source>
</evidence>